<comment type="caution">
    <text evidence="2">The sequence shown here is derived from an EMBL/GenBank/DDBJ whole genome shotgun (WGS) entry which is preliminary data.</text>
</comment>
<feature type="transmembrane region" description="Helical" evidence="1">
    <location>
        <begin position="47"/>
        <end position="71"/>
    </location>
</feature>
<dbReference type="AlphaFoldDB" id="S3HCK4"/>
<feature type="transmembrane region" description="Helical" evidence="1">
    <location>
        <begin position="151"/>
        <end position="177"/>
    </location>
</feature>
<evidence type="ECO:0000313" key="3">
    <source>
        <dbReference type="Proteomes" id="UP000014411"/>
    </source>
</evidence>
<dbReference type="EMBL" id="AEYE02000025">
    <property type="protein sequence ID" value="EPE96384.1"/>
    <property type="molecule type" value="Genomic_DNA"/>
</dbReference>
<accession>S3HCK4</accession>
<keyword evidence="1" id="KW-1133">Transmembrane helix</keyword>
<dbReference type="Proteomes" id="UP000014411">
    <property type="component" value="Unassembled WGS sequence"/>
</dbReference>
<gene>
    <name evidence="2" type="ORF">RGCCGE502_20990</name>
</gene>
<feature type="transmembrane region" description="Helical" evidence="1">
    <location>
        <begin position="83"/>
        <end position="100"/>
    </location>
</feature>
<feature type="transmembrane region" description="Helical" evidence="1">
    <location>
        <begin position="189"/>
        <end position="207"/>
    </location>
</feature>
<sequence length="210" mass="21856">MTPFFLTTLLASGLFAGFVHVVCGPDHLAAIAPYAVDAKAGAWRTGIRWGVGHSAGVMGVGLLALVLRGALSIDVVSAWSERFVGVMLCGIGIWGLRTAFADQAETHSDGYHPHGHKHPAFAVGTVHGLAGSSHLLGIVPALALPTTTEAAAYLLVFGLGTITAMATFSTFIGWFASRPSARSARVQCGLMSTFSMFAIIVGGVWFCQGI</sequence>
<evidence type="ECO:0000256" key="1">
    <source>
        <dbReference type="SAM" id="Phobius"/>
    </source>
</evidence>
<organism evidence="2 3">
    <name type="scientific">Rhizobium grahamii CCGE 502</name>
    <dbReference type="NCBI Taxonomy" id="990285"/>
    <lineage>
        <taxon>Bacteria</taxon>
        <taxon>Pseudomonadati</taxon>
        <taxon>Pseudomonadota</taxon>
        <taxon>Alphaproteobacteria</taxon>
        <taxon>Hyphomicrobiales</taxon>
        <taxon>Rhizobiaceae</taxon>
        <taxon>Rhizobium/Agrobacterium group</taxon>
        <taxon>Rhizobium</taxon>
    </lineage>
</organism>
<keyword evidence="1" id="KW-0812">Transmembrane</keyword>
<proteinExistence type="predicted"/>
<dbReference type="InterPro" id="IPR052776">
    <property type="entry name" value="Chloro_ReproSupport/MetalTrans"/>
</dbReference>
<keyword evidence="3" id="KW-1185">Reference proteome</keyword>
<dbReference type="HOGENOM" id="CLU_053247_2_0_5"/>
<feature type="transmembrane region" description="Helical" evidence="1">
    <location>
        <begin position="120"/>
        <end position="144"/>
    </location>
</feature>
<evidence type="ECO:0000313" key="2">
    <source>
        <dbReference type="EMBL" id="EPE96384.1"/>
    </source>
</evidence>
<reference evidence="2 3" key="1">
    <citation type="journal article" date="2012" name="J. Bacteriol.">
        <title>Genome sequence of Rhizobium grahamii CCGE502, a broad-host-range symbiont with low nodulation competitiveness in Phaseolus vulgaris.</title>
        <authorList>
            <person name="Althabegoiti M.J."/>
            <person name="Lozano L."/>
            <person name="Torres-Tejerizo G."/>
            <person name="Ormeno-Orrillo E."/>
            <person name="Rogel M.A."/>
            <person name="Gonzalez V."/>
            <person name="Martinez-Romero E."/>
        </authorList>
    </citation>
    <scope>NUCLEOTIDE SEQUENCE [LARGE SCALE GENOMIC DNA]</scope>
    <source>
        <strain evidence="2 3">CCGE 502</strain>
    </source>
</reference>
<protein>
    <submittedName>
        <fullName evidence="2">High-affinity nickel transporter</fullName>
    </submittedName>
</protein>
<dbReference type="RefSeq" id="WP_016556156.1">
    <property type="nucleotide sequence ID" value="NZ_AEYE02000025.1"/>
</dbReference>
<keyword evidence="1" id="KW-0472">Membrane</keyword>
<name>S3HCK4_9HYPH</name>
<dbReference type="eggNOG" id="COG2215">
    <property type="taxonomic scope" value="Bacteria"/>
</dbReference>
<dbReference type="PANTHER" id="PTHR33876">
    <property type="entry name" value="UNNAMED PRODUCT"/>
    <property type="match status" value="1"/>
</dbReference>
<dbReference type="STRING" id="990285.RGCCGE502_20990"/>
<dbReference type="PANTHER" id="PTHR33876:SF4">
    <property type="entry name" value="CHLOROPLAST PROTEIN FOR GROWTH AND FERTILITY 2"/>
    <property type="match status" value="1"/>
</dbReference>